<keyword evidence="3" id="KW-0574">Periplasm</keyword>
<dbReference type="CDD" id="cd11614">
    <property type="entry name" value="SAF_CpaB_FlgA_like"/>
    <property type="match status" value="1"/>
</dbReference>
<dbReference type="Proteomes" id="UP001157911">
    <property type="component" value="Unassembled WGS sequence"/>
</dbReference>
<organism evidence="5 6">
    <name type="scientific">Desulfurobacterium pacificum</name>
    <dbReference type="NCBI Taxonomy" id="240166"/>
    <lineage>
        <taxon>Bacteria</taxon>
        <taxon>Pseudomonadati</taxon>
        <taxon>Aquificota</taxon>
        <taxon>Aquificia</taxon>
        <taxon>Desulfurobacteriales</taxon>
        <taxon>Desulfurobacteriaceae</taxon>
        <taxon>Desulfurobacterium</taxon>
    </lineage>
</organism>
<accession>A0ABY1NMD3</accession>
<name>A0ABY1NMD3_9BACT</name>
<dbReference type="NCBIfam" id="TIGR03170">
    <property type="entry name" value="flgA_cterm"/>
    <property type="match status" value="1"/>
</dbReference>
<dbReference type="Gene3D" id="2.30.30.760">
    <property type="match status" value="1"/>
</dbReference>
<evidence type="ECO:0000256" key="1">
    <source>
        <dbReference type="ARBA" id="ARBA00004418"/>
    </source>
</evidence>
<gene>
    <name evidence="5" type="ORF">SAMN06265339_1145</name>
</gene>
<dbReference type="EMBL" id="FXUB01000003">
    <property type="protein sequence ID" value="SMP13601.1"/>
    <property type="molecule type" value="Genomic_DNA"/>
</dbReference>
<keyword evidence="5" id="KW-0969">Cilium</keyword>
<keyword evidence="6" id="KW-1185">Reference proteome</keyword>
<feature type="domain" description="SAF" evidence="4">
    <location>
        <begin position="195"/>
        <end position="256"/>
    </location>
</feature>
<dbReference type="PANTHER" id="PTHR36307">
    <property type="entry name" value="FLAGELLA BASAL BODY P-RING FORMATION PROTEIN FLGA"/>
    <property type="match status" value="1"/>
</dbReference>
<evidence type="ECO:0000259" key="4">
    <source>
        <dbReference type="SMART" id="SM00858"/>
    </source>
</evidence>
<keyword evidence="5" id="KW-0966">Cell projection</keyword>
<sequence>MKCLGLLRRLSLNFLFLFVFFFAVSAFGADVVLKDKAKVSSDFVYLKDIAVIKGSPVERQVLSGIVVSDSPYLCRTKVLNVNDVKNRVIDFLKKNGVNVKVSFKGSPIVEVKRLCAELPADKISQRLKSLIEKEYPGYIFVSASVPHITLPYSNFKTVISIQSLGDYYGRALCQVVVNGSVVKRIWIPFRVERKVSVVVAKRVIPKGKVISGADVVVKGIPQSKARDGIASLSEVVGKVAKRDFRAGEVIKRRDLVPNFIVFKGKPVKVIYDSGGIHIELLGVPMENGALGDIIRVKNISTGKQLICKVIGKNTVTFVSH</sequence>
<protein>
    <submittedName>
        <fullName evidence="5">Flagella basal body P-ring formation protein FlgA</fullName>
    </submittedName>
</protein>
<dbReference type="SMART" id="SM00858">
    <property type="entry name" value="SAF"/>
    <property type="match status" value="1"/>
</dbReference>
<dbReference type="PANTHER" id="PTHR36307:SF1">
    <property type="entry name" value="FLAGELLA BASAL BODY P-RING FORMATION PROTEIN FLGA"/>
    <property type="match status" value="1"/>
</dbReference>
<keyword evidence="2" id="KW-0732">Signal</keyword>
<proteinExistence type="predicted"/>
<comment type="caution">
    <text evidence="5">The sequence shown here is derived from an EMBL/GenBank/DDBJ whole genome shotgun (WGS) entry which is preliminary data.</text>
</comment>
<dbReference type="Gene3D" id="3.90.1210.10">
    <property type="entry name" value="Antifreeze-like/N-acetylneuraminic acid synthase C-terminal domain"/>
    <property type="match status" value="1"/>
</dbReference>
<comment type="subcellular location">
    <subcellularLocation>
        <location evidence="1">Periplasm</location>
    </subcellularLocation>
</comment>
<dbReference type="InterPro" id="IPR017585">
    <property type="entry name" value="SAF_FlgA"/>
</dbReference>
<evidence type="ECO:0000256" key="3">
    <source>
        <dbReference type="ARBA" id="ARBA00022764"/>
    </source>
</evidence>
<reference evidence="5 6" key="1">
    <citation type="submission" date="2017-05" db="EMBL/GenBank/DDBJ databases">
        <authorList>
            <person name="Varghese N."/>
            <person name="Submissions S."/>
        </authorList>
    </citation>
    <scope>NUCLEOTIDE SEQUENCE [LARGE SCALE GENOMIC DNA]</scope>
    <source>
        <strain evidence="5 6">DSM 15522</strain>
    </source>
</reference>
<evidence type="ECO:0000313" key="5">
    <source>
        <dbReference type="EMBL" id="SMP13601.1"/>
    </source>
</evidence>
<dbReference type="InterPro" id="IPR039246">
    <property type="entry name" value="Flagellar_FlgA"/>
</dbReference>
<dbReference type="RefSeq" id="WP_283400605.1">
    <property type="nucleotide sequence ID" value="NZ_FXUB01000003.1"/>
</dbReference>
<dbReference type="Pfam" id="PF13144">
    <property type="entry name" value="ChapFlgA"/>
    <property type="match status" value="1"/>
</dbReference>
<keyword evidence="5" id="KW-0282">Flagellum</keyword>
<dbReference type="InterPro" id="IPR013974">
    <property type="entry name" value="SAF"/>
</dbReference>
<evidence type="ECO:0000256" key="2">
    <source>
        <dbReference type="ARBA" id="ARBA00022729"/>
    </source>
</evidence>
<evidence type="ECO:0000313" key="6">
    <source>
        <dbReference type="Proteomes" id="UP001157911"/>
    </source>
</evidence>